<reference evidence="2 3" key="1">
    <citation type="submission" date="2023-10" db="EMBL/GenBank/DDBJ databases">
        <title>Draft genome sequence of Xylaria bambusicola isolate GMP-LS, the root and basal stem rot pathogen of sugarcane in Indonesia.</title>
        <authorList>
            <person name="Selvaraj P."/>
            <person name="Muralishankar V."/>
            <person name="Muruganantham S."/>
            <person name="Sp S."/>
            <person name="Haryani S."/>
            <person name="Lau K.J.X."/>
            <person name="Naqvi N.I."/>
        </authorList>
    </citation>
    <scope>NUCLEOTIDE SEQUENCE [LARGE SCALE GENOMIC DNA]</scope>
    <source>
        <strain evidence="2">GMP-LS</strain>
    </source>
</reference>
<dbReference type="AlphaFoldDB" id="A0AAN7Z4B4"/>
<evidence type="ECO:0000313" key="2">
    <source>
        <dbReference type="EMBL" id="KAK5636470.1"/>
    </source>
</evidence>
<keyword evidence="3" id="KW-1185">Reference proteome</keyword>
<organism evidence="2 3">
    <name type="scientific">Xylaria bambusicola</name>
    <dbReference type="NCBI Taxonomy" id="326684"/>
    <lineage>
        <taxon>Eukaryota</taxon>
        <taxon>Fungi</taxon>
        <taxon>Dikarya</taxon>
        <taxon>Ascomycota</taxon>
        <taxon>Pezizomycotina</taxon>
        <taxon>Sordariomycetes</taxon>
        <taxon>Xylariomycetidae</taxon>
        <taxon>Xylariales</taxon>
        <taxon>Xylariaceae</taxon>
        <taxon>Xylaria</taxon>
    </lineage>
</organism>
<gene>
    <name evidence="2" type="ORF">RRF57_012182</name>
</gene>
<protein>
    <submittedName>
        <fullName evidence="2">Uncharacterized protein</fullName>
    </submittedName>
</protein>
<proteinExistence type="predicted"/>
<evidence type="ECO:0000256" key="1">
    <source>
        <dbReference type="SAM" id="MobiDB-lite"/>
    </source>
</evidence>
<feature type="region of interest" description="Disordered" evidence="1">
    <location>
        <begin position="188"/>
        <end position="220"/>
    </location>
</feature>
<name>A0AAN7Z4B4_9PEZI</name>
<comment type="caution">
    <text evidence="2">The sequence shown here is derived from an EMBL/GenBank/DDBJ whole genome shotgun (WGS) entry which is preliminary data.</text>
</comment>
<accession>A0AAN7Z4B4</accession>
<evidence type="ECO:0000313" key="3">
    <source>
        <dbReference type="Proteomes" id="UP001305414"/>
    </source>
</evidence>
<sequence length="220" mass="25029">MIFLPYYTRPDDEDDNPKYGNDAITILLSDLSQSDPKRELHLRSVLLATSPGEQKQIARERADIIAMELYHMMGVLLSGEQQTKFGEELRKFCHEAVESWDMLRSIRVKVEPFMQTEEDTEKYWLPVELDTGSQVVAAKQANGLAPKPSLRSLKSAKKVTFVWPGFSYGSEMLKQGLMLLDSQVRSADEESASPHLKRKERAMQRAMTGSPRIGTPRILR</sequence>
<dbReference type="EMBL" id="JAWHQM010000071">
    <property type="protein sequence ID" value="KAK5636470.1"/>
    <property type="molecule type" value="Genomic_DNA"/>
</dbReference>
<dbReference type="Proteomes" id="UP001305414">
    <property type="component" value="Unassembled WGS sequence"/>
</dbReference>